<dbReference type="GO" id="GO:0005886">
    <property type="term" value="C:plasma membrane"/>
    <property type="evidence" value="ECO:0007669"/>
    <property type="project" value="TreeGrafter"/>
</dbReference>
<feature type="signal peptide" evidence="2">
    <location>
        <begin position="1"/>
        <end position="20"/>
    </location>
</feature>
<accession>A0AAD9UZD1</accession>
<keyword evidence="5" id="KW-1185">Reference proteome</keyword>
<keyword evidence="1" id="KW-1133">Transmembrane helix</keyword>
<keyword evidence="2" id="KW-0732">Signal</keyword>
<name>A0AAD9UZD1_ACRCE</name>
<gene>
    <name evidence="4" type="ORF">P5673_022886</name>
</gene>
<dbReference type="GO" id="GO:0009986">
    <property type="term" value="C:cell surface"/>
    <property type="evidence" value="ECO:0007669"/>
    <property type="project" value="TreeGrafter"/>
</dbReference>
<proteinExistence type="predicted"/>
<feature type="transmembrane region" description="Helical" evidence="1">
    <location>
        <begin position="214"/>
        <end position="234"/>
    </location>
</feature>
<keyword evidence="1" id="KW-0472">Membrane</keyword>
<dbReference type="EMBL" id="JARQWQ010000062">
    <property type="protein sequence ID" value="KAK2555543.1"/>
    <property type="molecule type" value="Genomic_DNA"/>
</dbReference>
<dbReference type="GO" id="GO:0007266">
    <property type="term" value="P:Rho protein signal transduction"/>
    <property type="evidence" value="ECO:0007669"/>
    <property type="project" value="TreeGrafter"/>
</dbReference>
<sequence length="237" mass="26263">MCAMKIGIIILVSIIQCAVTLQCEKCPKETITVINGPGECNTCWSCTVCGEGHGSSVECGAKVAPGSQIHCVECIRGVNFSASFGFERCQPCGMCVGKHQRVLSECAPDRNIRCECEDGYYYNETAGECVPCASCCSVEGKIREECSGESGKIRRKCKLRGRMPQICKSLLTRTPTHPSRVTSMASPEILNIKRSKPWENIVNKYKDHTPKSDWLWFVGIASVVLYIGVTIVYFRWR</sequence>
<comment type="caution">
    <text evidence="4">The sequence shown here is derived from an EMBL/GenBank/DDBJ whole genome shotgun (WGS) entry which is preliminary data.</text>
</comment>
<dbReference type="InterPro" id="IPR001368">
    <property type="entry name" value="TNFR/NGFR_Cys_rich_reg"/>
</dbReference>
<feature type="chain" id="PRO_5042123209" description="TNFR-Cys domain-containing protein" evidence="2">
    <location>
        <begin position="21"/>
        <end position="237"/>
    </location>
</feature>
<organism evidence="4 5">
    <name type="scientific">Acropora cervicornis</name>
    <name type="common">Staghorn coral</name>
    <dbReference type="NCBI Taxonomy" id="6130"/>
    <lineage>
        <taxon>Eukaryota</taxon>
        <taxon>Metazoa</taxon>
        <taxon>Cnidaria</taxon>
        <taxon>Anthozoa</taxon>
        <taxon>Hexacorallia</taxon>
        <taxon>Scleractinia</taxon>
        <taxon>Astrocoeniina</taxon>
        <taxon>Acroporidae</taxon>
        <taxon>Acropora</taxon>
    </lineage>
</organism>
<dbReference type="Proteomes" id="UP001249851">
    <property type="component" value="Unassembled WGS sequence"/>
</dbReference>
<dbReference type="AlphaFoldDB" id="A0AAD9UZD1"/>
<dbReference type="Gene3D" id="2.10.50.10">
    <property type="entry name" value="Tumor Necrosis Factor Receptor, subunit A, domain 2"/>
    <property type="match status" value="1"/>
</dbReference>
<dbReference type="GO" id="GO:0015026">
    <property type="term" value="F:coreceptor activity"/>
    <property type="evidence" value="ECO:0007669"/>
    <property type="project" value="TreeGrafter"/>
</dbReference>
<keyword evidence="1" id="KW-0812">Transmembrane</keyword>
<evidence type="ECO:0000256" key="1">
    <source>
        <dbReference type="SAM" id="Phobius"/>
    </source>
</evidence>
<evidence type="ECO:0000313" key="4">
    <source>
        <dbReference type="EMBL" id="KAK2555543.1"/>
    </source>
</evidence>
<feature type="domain" description="TNFR-Cys" evidence="3">
    <location>
        <begin position="74"/>
        <end position="114"/>
    </location>
</feature>
<dbReference type="GO" id="GO:0048406">
    <property type="term" value="F:nerve growth factor binding"/>
    <property type="evidence" value="ECO:0007669"/>
    <property type="project" value="TreeGrafter"/>
</dbReference>
<reference evidence="4" key="2">
    <citation type="journal article" date="2023" name="Science">
        <title>Genomic signatures of disease resistance in endangered staghorn corals.</title>
        <authorList>
            <person name="Vollmer S.V."/>
            <person name="Selwyn J.D."/>
            <person name="Despard B.A."/>
            <person name="Roesel C.L."/>
        </authorList>
    </citation>
    <scope>NUCLEOTIDE SEQUENCE</scope>
    <source>
        <strain evidence="4">K2</strain>
    </source>
</reference>
<dbReference type="InterPro" id="IPR052302">
    <property type="entry name" value="Neurotrophin_rcpt-DD"/>
</dbReference>
<dbReference type="PROSITE" id="PS00652">
    <property type="entry name" value="TNFR_NGFR_1"/>
    <property type="match status" value="1"/>
</dbReference>
<dbReference type="PANTHER" id="PTHR46605">
    <property type="entry name" value="TUMOR NECROSIS FACTOR RECEPTOR"/>
    <property type="match status" value="1"/>
</dbReference>
<dbReference type="PANTHER" id="PTHR46605:SF2">
    <property type="entry name" value="TNFR-CYS DOMAIN-CONTAINING PROTEIN"/>
    <property type="match status" value="1"/>
</dbReference>
<dbReference type="GO" id="GO:0005035">
    <property type="term" value="F:death receptor activity"/>
    <property type="evidence" value="ECO:0007669"/>
    <property type="project" value="TreeGrafter"/>
</dbReference>
<reference evidence="4" key="1">
    <citation type="journal article" date="2023" name="G3 (Bethesda)">
        <title>Whole genome assembly and annotation of the endangered Caribbean coral Acropora cervicornis.</title>
        <authorList>
            <person name="Selwyn J.D."/>
            <person name="Vollmer S.V."/>
        </authorList>
    </citation>
    <scope>NUCLEOTIDE SEQUENCE</scope>
    <source>
        <strain evidence="4">K2</strain>
    </source>
</reference>
<evidence type="ECO:0000256" key="2">
    <source>
        <dbReference type="SAM" id="SignalP"/>
    </source>
</evidence>
<protein>
    <recommendedName>
        <fullName evidence="3">TNFR-Cys domain-containing protein</fullName>
    </recommendedName>
</protein>
<dbReference type="SUPFAM" id="SSF57586">
    <property type="entry name" value="TNF receptor-like"/>
    <property type="match status" value="1"/>
</dbReference>
<evidence type="ECO:0000259" key="3">
    <source>
        <dbReference type="PROSITE" id="PS00652"/>
    </source>
</evidence>
<evidence type="ECO:0000313" key="5">
    <source>
        <dbReference type="Proteomes" id="UP001249851"/>
    </source>
</evidence>